<accession>A0A5D3CXH6</accession>
<dbReference type="Proteomes" id="UP000321947">
    <property type="component" value="Unassembled WGS sequence"/>
</dbReference>
<evidence type="ECO:0000313" key="4">
    <source>
        <dbReference type="Proteomes" id="UP000321947"/>
    </source>
</evidence>
<dbReference type="Proteomes" id="UP000321393">
    <property type="component" value="Unassembled WGS sequence"/>
</dbReference>
<comment type="caution">
    <text evidence="2">The sequence shown here is derived from an EMBL/GenBank/DDBJ whole genome shotgun (WGS) entry which is preliminary data.</text>
</comment>
<sequence length="200" mass="23155">MLEQLLEKQLIQLLECKQPEQAGKVDNLNYYKYHWVIVTNREIFCVEGANSKFETFEPIVDQFYQKVATKDSQLKERSVEEDNEGCKFHQDGVKKVEADFNPFTEAESHFPDAKFYLKNDNNPETVLVEIPLSEASMGTTKSMIFMDEKTPNPLILCYVPLSRCKKDESPFIEFPKGLKVGDTEVLRESFTIPLTKRTKQ</sequence>
<proteinExistence type="predicted"/>
<protein>
    <submittedName>
        <fullName evidence="2">Gypsy-like retrotransposase</fullName>
    </submittedName>
</protein>
<organism evidence="2 4">
    <name type="scientific">Cucumis melo var. makuwa</name>
    <name type="common">Oriental melon</name>
    <dbReference type="NCBI Taxonomy" id="1194695"/>
    <lineage>
        <taxon>Eukaryota</taxon>
        <taxon>Viridiplantae</taxon>
        <taxon>Streptophyta</taxon>
        <taxon>Embryophyta</taxon>
        <taxon>Tracheophyta</taxon>
        <taxon>Spermatophyta</taxon>
        <taxon>Magnoliopsida</taxon>
        <taxon>eudicotyledons</taxon>
        <taxon>Gunneridae</taxon>
        <taxon>Pentapetalae</taxon>
        <taxon>rosids</taxon>
        <taxon>fabids</taxon>
        <taxon>Cucurbitales</taxon>
        <taxon>Cucurbitaceae</taxon>
        <taxon>Benincaseae</taxon>
        <taxon>Cucumis</taxon>
    </lineage>
</organism>
<dbReference type="EMBL" id="SSTE01012141">
    <property type="protein sequence ID" value="KAA0049600.1"/>
    <property type="molecule type" value="Genomic_DNA"/>
</dbReference>
<dbReference type="EMBL" id="SSTD01008434">
    <property type="protein sequence ID" value="TYK15958.1"/>
    <property type="molecule type" value="Genomic_DNA"/>
</dbReference>
<name>A0A5D3CXH6_CUCMM</name>
<evidence type="ECO:0000313" key="1">
    <source>
        <dbReference type="EMBL" id="KAA0049600.1"/>
    </source>
</evidence>
<evidence type="ECO:0000313" key="3">
    <source>
        <dbReference type="Proteomes" id="UP000321393"/>
    </source>
</evidence>
<gene>
    <name evidence="2" type="ORF">E5676_scaffold94G00740</name>
    <name evidence="1" type="ORF">E6C27_scaffold163G00480</name>
</gene>
<dbReference type="AlphaFoldDB" id="A0A5D3CXH6"/>
<reference evidence="3 4" key="1">
    <citation type="submission" date="2019-08" db="EMBL/GenBank/DDBJ databases">
        <title>Draft genome sequences of two oriental melons (Cucumis melo L. var makuwa).</title>
        <authorList>
            <person name="Kwon S.-Y."/>
        </authorList>
    </citation>
    <scope>NUCLEOTIDE SEQUENCE [LARGE SCALE GENOMIC DNA]</scope>
    <source>
        <strain evidence="4">cv. Chang Bougi</strain>
        <strain evidence="3">cv. SW 3</strain>
        <tissue evidence="2">Leaf</tissue>
    </source>
</reference>
<evidence type="ECO:0000313" key="2">
    <source>
        <dbReference type="EMBL" id="TYK15958.1"/>
    </source>
</evidence>